<accession>A0ABW8SGS0</accession>
<sequence length="67" mass="7737">MRKIVVNDIRIKQIGGNPFEIRADAKDVLVWIKCVKDKAHPSYLITPYDFTHGKRCPLCEGREVIKI</sequence>
<name>A0ABW8SGS0_9CLOT</name>
<organism evidence="1 2">
    <name type="scientific">Candidatus Clostridium eludens</name>
    <dbReference type="NCBI Taxonomy" id="3381663"/>
    <lineage>
        <taxon>Bacteria</taxon>
        <taxon>Bacillati</taxon>
        <taxon>Bacillota</taxon>
        <taxon>Clostridia</taxon>
        <taxon>Eubacteriales</taxon>
        <taxon>Clostridiaceae</taxon>
        <taxon>Clostridium</taxon>
    </lineage>
</organism>
<proteinExistence type="predicted"/>
<evidence type="ECO:0000313" key="2">
    <source>
        <dbReference type="Proteomes" id="UP001623660"/>
    </source>
</evidence>
<comment type="caution">
    <text evidence="1">The sequence shown here is derived from an EMBL/GenBank/DDBJ whole genome shotgun (WGS) entry which is preliminary data.</text>
</comment>
<keyword evidence="2" id="KW-1185">Reference proteome</keyword>
<protein>
    <submittedName>
        <fullName evidence="1">Uncharacterized protein</fullName>
    </submittedName>
</protein>
<gene>
    <name evidence="1" type="ORF">ACJDU8_02455</name>
</gene>
<dbReference type="EMBL" id="JBJHZX010000002">
    <property type="protein sequence ID" value="MFL0194438.1"/>
    <property type="molecule type" value="Genomic_DNA"/>
</dbReference>
<evidence type="ECO:0000313" key="1">
    <source>
        <dbReference type="EMBL" id="MFL0194438.1"/>
    </source>
</evidence>
<dbReference type="RefSeq" id="WP_406790558.1">
    <property type="nucleotide sequence ID" value="NZ_JBJHZX010000002.1"/>
</dbReference>
<reference evidence="1 2" key="1">
    <citation type="submission" date="2024-11" db="EMBL/GenBank/DDBJ databases">
        <authorList>
            <person name="Heng Y.C."/>
            <person name="Lim A.C.H."/>
            <person name="Lee J.K.Y."/>
            <person name="Kittelmann S."/>
        </authorList>
    </citation>
    <scope>NUCLEOTIDE SEQUENCE [LARGE SCALE GENOMIC DNA]</scope>
    <source>
        <strain evidence="1 2">WILCCON 0269</strain>
    </source>
</reference>
<dbReference type="Proteomes" id="UP001623660">
    <property type="component" value="Unassembled WGS sequence"/>
</dbReference>